<dbReference type="EMBL" id="KQ474080">
    <property type="protein sequence ID" value="KPV74518.1"/>
    <property type="molecule type" value="Genomic_DNA"/>
</dbReference>
<dbReference type="OrthoDB" id="2535105at2759"/>
<evidence type="ECO:0000313" key="3">
    <source>
        <dbReference type="EMBL" id="KPV74518.1"/>
    </source>
</evidence>
<feature type="transmembrane region" description="Helical" evidence="2">
    <location>
        <begin position="33"/>
        <end position="54"/>
    </location>
</feature>
<keyword evidence="4" id="KW-1185">Reference proteome</keyword>
<accession>A0A194S1C1</accession>
<proteinExistence type="predicted"/>
<feature type="transmembrane region" description="Helical" evidence="2">
    <location>
        <begin position="66"/>
        <end position="85"/>
    </location>
</feature>
<feature type="transmembrane region" description="Helical" evidence="2">
    <location>
        <begin position="256"/>
        <end position="275"/>
    </location>
</feature>
<name>A0A194S1C1_RHOGW</name>
<evidence type="ECO:0000256" key="2">
    <source>
        <dbReference type="SAM" id="Phobius"/>
    </source>
</evidence>
<feature type="transmembrane region" description="Helical" evidence="2">
    <location>
        <begin position="136"/>
        <end position="155"/>
    </location>
</feature>
<dbReference type="RefSeq" id="XP_018270567.1">
    <property type="nucleotide sequence ID" value="XM_018417252.1"/>
</dbReference>
<feature type="transmembrane region" description="Helical" evidence="2">
    <location>
        <begin position="220"/>
        <end position="244"/>
    </location>
</feature>
<feature type="compositionally biased region" description="Polar residues" evidence="1">
    <location>
        <begin position="408"/>
        <end position="418"/>
    </location>
</feature>
<keyword evidence="2" id="KW-1133">Transmembrane helix</keyword>
<keyword evidence="2" id="KW-0812">Transmembrane</keyword>
<feature type="compositionally biased region" description="Low complexity" evidence="1">
    <location>
        <begin position="360"/>
        <end position="369"/>
    </location>
</feature>
<dbReference type="AlphaFoldDB" id="A0A194S1C1"/>
<feature type="transmembrane region" description="Helical" evidence="2">
    <location>
        <begin position="175"/>
        <end position="199"/>
    </location>
</feature>
<feature type="region of interest" description="Disordered" evidence="1">
    <location>
        <begin position="286"/>
        <end position="418"/>
    </location>
</feature>
<organism evidence="3 4">
    <name type="scientific">Rhodotorula graminis (strain WP1)</name>
    <dbReference type="NCBI Taxonomy" id="578459"/>
    <lineage>
        <taxon>Eukaryota</taxon>
        <taxon>Fungi</taxon>
        <taxon>Dikarya</taxon>
        <taxon>Basidiomycota</taxon>
        <taxon>Pucciniomycotina</taxon>
        <taxon>Microbotryomycetes</taxon>
        <taxon>Sporidiobolales</taxon>
        <taxon>Sporidiobolaceae</taxon>
        <taxon>Rhodotorula</taxon>
    </lineage>
</organism>
<dbReference type="Proteomes" id="UP000053890">
    <property type="component" value="Unassembled WGS sequence"/>
</dbReference>
<dbReference type="GeneID" id="28977700"/>
<keyword evidence="2" id="KW-0472">Membrane</keyword>
<reference evidence="3 4" key="1">
    <citation type="journal article" date="2015" name="Front. Microbiol.">
        <title>Genome sequence of the plant growth promoting endophytic yeast Rhodotorula graminis WP1.</title>
        <authorList>
            <person name="Firrincieli A."/>
            <person name="Otillar R."/>
            <person name="Salamov A."/>
            <person name="Schmutz J."/>
            <person name="Khan Z."/>
            <person name="Redman R.S."/>
            <person name="Fleck N.D."/>
            <person name="Lindquist E."/>
            <person name="Grigoriev I.V."/>
            <person name="Doty S.L."/>
        </authorList>
    </citation>
    <scope>NUCLEOTIDE SEQUENCE [LARGE SCALE GENOMIC DNA]</scope>
    <source>
        <strain evidence="3 4">WP1</strain>
    </source>
</reference>
<protein>
    <recommendedName>
        <fullName evidence="5">Transmembrane protein</fullName>
    </recommendedName>
</protein>
<evidence type="ECO:0000256" key="1">
    <source>
        <dbReference type="SAM" id="MobiDB-lite"/>
    </source>
</evidence>
<feature type="transmembrane region" description="Helical" evidence="2">
    <location>
        <begin position="105"/>
        <end position="129"/>
    </location>
</feature>
<evidence type="ECO:0000313" key="4">
    <source>
        <dbReference type="Proteomes" id="UP000053890"/>
    </source>
</evidence>
<gene>
    <name evidence="3" type="ORF">RHOBADRAFT_54326</name>
</gene>
<evidence type="ECO:0008006" key="5">
    <source>
        <dbReference type="Google" id="ProtNLM"/>
    </source>
</evidence>
<sequence>MAADEASVVEGELQKVVDRIAAQERLPTLQSDLVLLAVISILLGYFIVEQQRYWTRFPNDHVRFKLLAAWLAFLEAMFFAIRFAATWITTSDAVLGGAGERPGFLTIWSTVVTTLIEATVEGFFVWRLWTVTKKWWMRYISVFLWAFSFVAHAVWVGKAGAAGRSNIVDDADQLVAVITSFWGTFAEGTFVALCLLYELQFAEDRKIIKRNRKSTAVGRLFSLAMRTSGILVVFELIVAIAVTIQSQPRRALLIEVEFAACIYTVLAAIIVLFTLNWRATIRAPGDGGLGPGPRGGGGGGAADDATRGDVLTPTFLRSVARGGPTTTFEPGLQADEVRGAGEGEAPVEEMDERPARAADEAASAPAGAAVGHLQTRDAGTTMRRRWSQDQPGGGGALVEGDDKGEPSPTESGPSAGSS</sequence>
<feature type="compositionally biased region" description="Gly residues" evidence="1">
    <location>
        <begin position="286"/>
        <end position="301"/>
    </location>
</feature>